<dbReference type="Gene3D" id="2.60.120.10">
    <property type="entry name" value="Jelly Rolls"/>
    <property type="match status" value="1"/>
</dbReference>
<evidence type="ECO:0000313" key="2">
    <source>
        <dbReference type="Proteomes" id="UP000256970"/>
    </source>
</evidence>
<keyword evidence="2" id="KW-1185">Reference proteome</keyword>
<reference evidence="1 2" key="1">
    <citation type="submission" date="2016-10" db="EMBL/GenBank/DDBJ databases">
        <authorList>
            <person name="Cai Z."/>
        </authorList>
    </citation>
    <scope>NUCLEOTIDE SEQUENCE [LARGE SCALE GENOMIC DNA]</scope>
</reference>
<proteinExistence type="predicted"/>
<evidence type="ECO:0000313" key="1">
    <source>
        <dbReference type="EMBL" id="SZX62133.1"/>
    </source>
</evidence>
<sequence length="164" mass="18803">MNRGSAYYAVSNPTEGSFVGEAALFSDIKQDDGEQSNTFTTAVAVTSEDARLLRLFIGDFHPLVYHQHPGATAIVQRLGRIMLERFQQTEDRLQAILAGQARQSEAGMRLSSRDWAAFRKRLTRQWALKYHKSEAGMRLSSRDWAAFRKRLTRQWALKYHKIGR</sequence>
<dbReference type="Proteomes" id="UP000256970">
    <property type="component" value="Unassembled WGS sequence"/>
</dbReference>
<accession>A0A383VB08</accession>
<dbReference type="EMBL" id="FNXT01000204">
    <property type="protein sequence ID" value="SZX62133.1"/>
    <property type="molecule type" value="Genomic_DNA"/>
</dbReference>
<dbReference type="AlphaFoldDB" id="A0A383VB08"/>
<evidence type="ECO:0008006" key="3">
    <source>
        <dbReference type="Google" id="ProtNLM"/>
    </source>
</evidence>
<organism evidence="1 2">
    <name type="scientific">Tetradesmus obliquus</name>
    <name type="common">Green alga</name>
    <name type="synonym">Acutodesmus obliquus</name>
    <dbReference type="NCBI Taxonomy" id="3088"/>
    <lineage>
        <taxon>Eukaryota</taxon>
        <taxon>Viridiplantae</taxon>
        <taxon>Chlorophyta</taxon>
        <taxon>core chlorophytes</taxon>
        <taxon>Chlorophyceae</taxon>
        <taxon>CS clade</taxon>
        <taxon>Sphaeropleales</taxon>
        <taxon>Scenedesmaceae</taxon>
        <taxon>Tetradesmus</taxon>
    </lineage>
</organism>
<protein>
    <recommendedName>
        <fullName evidence="3">Cyclic nucleotide-binding domain-containing protein</fullName>
    </recommendedName>
</protein>
<name>A0A383VB08_TETOB</name>
<dbReference type="InterPro" id="IPR014710">
    <property type="entry name" value="RmlC-like_jellyroll"/>
</dbReference>
<gene>
    <name evidence="1" type="ORF">BQ4739_LOCUS2661</name>
</gene>